<organism evidence="10 11">
    <name type="scientific">Glycomyces algeriensis</name>
    <dbReference type="NCBI Taxonomy" id="256037"/>
    <lineage>
        <taxon>Bacteria</taxon>
        <taxon>Bacillati</taxon>
        <taxon>Actinomycetota</taxon>
        <taxon>Actinomycetes</taxon>
        <taxon>Glycomycetales</taxon>
        <taxon>Glycomycetaceae</taxon>
        <taxon>Glycomyces</taxon>
    </lineage>
</organism>
<feature type="transmembrane region" description="Helical" evidence="8">
    <location>
        <begin position="465"/>
        <end position="484"/>
    </location>
</feature>
<feature type="compositionally biased region" description="Basic and acidic residues" evidence="7">
    <location>
        <begin position="537"/>
        <end position="547"/>
    </location>
</feature>
<sequence length="579" mass="63248">MDRPHLPASPPSEPSLIMAANPELPAPPTDAELYDYFGPQRRWVMAVMFASCLFPAAATVALALANPLLWPFGIVLILNTAAVGLSMLDGIRARRITPAGHQLLTSAYRPDAPPSVDVLLPTCGEPVEVLANTYRYVAALAWDGPLGVLVLDELDREEVRELAARHGFAYVHRPDPGVGKKAGNLNHGLGRSEAEFVVVFDADFCPRPDFLHHLMPYTAEPSVAIVQSPQVFDTGRSMGWLQRTGAAAQEQFYRWLQPARDADDVAVCCGSNAVYRRSALDRVGGFVVRDHSEDLYTGLALYRLGLRTVYVPLALAKGLSPDTLEAFLNQQYRWCLGNLELARPGALPGMGLPWRAQLGFWAGISGYIMGVVNIWAVPLPMLIVLAWQPDQISPVHLLPFLVPIWTWGVLLPLLHRSRTRLETLRAGLLSSFAHLVALRDMLGGKAAEWVPTGARRRANPLVRTAVNWVLLWTGGTLAAMWALLAYDVAVHGWERLWGAAVLIGVHTYLAAPVVAAAWGALRRRGRARPEPNATVEGEGHEPQEKPVTEPPALVGGPHLDRVDRGHRDPRVRSTAALGA</sequence>
<evidence type="ECO:0000256" key="4">
    <source>
        <dbReference type="ARBA" id="ARBA00022692"/>
    </source>
</evidence>
<dbReference type="CDD" id="cd06421">
    <property type="entry name" value="CESA_CelA_like"/>
    <property type="match status" value="1"/>
</dbReference>
<evidence type="ECO:0000256" key="8">
    <source>
        <dbReference type="SAM" id="Phobius"/>
    </source>
</evidence>
<keyword evidence="11" id="KW-1185">Reference proteome</keyword>
<dbReference type="InterPro" id="IPR001173">
    <property type="entry name" value="Glyco_trans_2-like"/>
</dbReference>
<evidence type="ECO:0000313" key="11">
    <source>
        <dbReference type="Proteomes" id="UP001144313"/>
    </source>
</evidence>
<keyword evidence="6 8" id="KW-0472">Membrane</keyword>
<proteinExistence type="predicted"/>
<gene>
    <name evidence="10" type="ORF">GALLR39Z86_24640</name>
</gene>
<dbReference type="PANTHER" id="PTHR43867:SF2">
    <property type="entry name" value="CELLULOSE SYNTHASE CATALYTIC SUBUNIT A [UDP-FORMING]"/>
    <property type="match status" value="1"/>
</dbReference>
<feature type="transmembrane region" description="Helical" evidence="8">
    <location>
        <begin position="496"/>
        <end position="521"/>
    </location>
</feature>
<keyword evidence="4 8" id="KW-0812">Transmembrane</keyword>
<feature type="transmembrane region" description="Helical" evidence="8">
    <location>
        <begin position="43"/>
        <end position="62"/>
    </location>
</feature>
<dbReference type="GO" id="GO:0016758">
    <property type="term" value="F:hexosyltransferase activity"/>
    <property type="evidence" value="ECO:0007669"/>
    <property type="project" value="TreeGrafter"/>
</dbReference>
<evidence type="ECO:0000256" key="2">
    <source>
        <dbReference type="ARBA" id="ARBA00022676"/>
    </source>
</evidence>
<evidence type="ECO:0000256" key="5">
    <source>
        <dbReference type="ARBA" id="ARBA00022989"/>
    </source>
</evidence>
<name>A0A9W6LHB4_9ACTN</name>
<keyword evidence="2" id="KW-0328">Glycosyltransferase</keyword>
<reference evidence="10" key="1">
    <citation type="submission" date="2022-12" db="EMBL/GenBank/DDBJ databases">
        <title>Reference genome sequencing for broad-spectrum identification of bacterial and archaeal isolates by mass spectrometry.</title>
        <authorList>
            <person name="Sekiguchi Y."/>
            <person name="Tourlousse D.M."/>
        </authorList>
    </citation>
    <scope>NUCLEOTIDE SEQUENCE</scope>
    <source>
        <strain evidence="10">LLR39Z86</strain>
    </source>
</reference>
<dbReference type="AlphaFoldDB" id="A0A9W6LHB4"/>
<protein>
    <recommendedName>
        <fullName evidence="9">Glycosyltransferase 2-like domain-containing protein</fullName>
    </recommendedName>
</protein>
<dbReference type="PANTHER" id="PTHR43867">
    <property type="entry name" value="CELLULOSE SYNTHASE CATALYTIC SUBUNIT A [UDP-FORMING]"/>
    <property type="match status" value="1"/>
</dbReference>
<keyword evidence="3" id="KW-0808">Transferase</keyword>
<evidence type="ECO:0000256" key="3">
    <source>
        <dbReference type="ARBA" id="ARBA00022679"/>
    </source>
</evidence>
<keyword evidence="5 8" id="KW-1133">Transmembrane helix</keyword>
<evidence type="ECO:0000313" key="10">
    <source>
        <dbReference type="EMBL" id="GLI42614.1"/>
    </source>
</evidence>
<evidence type="ECO:0000259" key="9">
    <source>
        <dbReference type="Pfam" id="PF13632"/>
    </source>
</evidence>
<feature type="compositionally biased region" description="Basic and acidic residues" evidence="7">
    <location>
        <begin position="558"/>
        <end position="571"/>
    </location>
</feature>
<feature type="domain" description="Glycosyltransferase 2-like" evidence="9">
    <location>
        <begin position="197"/>
        <end position="385"/>
    </location>
</feature>
<feature type="transmembrane region" description="Helical" evidence="8">
    <location>
        <begin position="397"/>
        <end position="415"/>
    </location>
</feature>
<comment type="subcellular location">
    <subcellularLocation>
        <location evidence="1">Membrane</location>
        <topology evidence="1">Multi-pass membrane protein</topology>
    </subcellularLocation>
</comment>
<dbReference type="Gene3D" id="3.90.550.10">
    <property type="entry name" value="Spore Coat Polysaccharide Biosynthesis Protein SpsA, Chain A"/>
    <property type="match status" value="1"/>
</dbReference>
<accession>A0A9W6LHB4</accession>
<dbReference type="Proteomes" id="UP001144313">
    <property type="component" value="Unassembled WGS sequence"/>
</dbReference>
<dbReference type="InterPro" id="IPR029044">
    <property type="entry name" value="Nucleotide-diphossugar_trans"/>
</dbReference>
<feature type="transmembrane region" description="Helical" evidence="8">
    <location>
        <begin position="358"/>
        <end position="377"/>
    </location>
</feature>
<comment type="caution">
    <text evidence="10">The sequence shown here is derived from an EMBL/GenBank/DDBJ whole genome shotgun (WGS) entry which is preliminary data.</text>
</comment>
<feature type="region of interest" description="Disordered" evidence="7">
    <location>
        <begin position="526"/>
        <end position="579"/>
    </location>
</feature>
<evidence type="ECO:0000256" key="6">
    <source>
        <dbReference type="ARBA" id="ARBA00023136"/>
    </source>
</evidence>
<feature type="transmembrane region" description="Helical" evidence="8">
    <location>
        <begin position="68"/>
        <end position="88"/>
    </location>
</feature>
<dbReference type="Pfam" id="PF13632">
    <property type="entry name" value="Glyco_trans_2_3"/>
    <property type="match status" value="1"/>
</dbReference>
<evidence type="ECO:0000256" key="7">
    <source>
        <dbReference type="SAM" id="MobiDB-lite"/>
    </source>
</evidence>
<dbReference type="EMBL" id="BSDT01000001">
    <property type="protein sequence ID" value="GLI42614.1"/>
    <property type="molecule type" value="Genomic_DNA"/>
</dbReference>
<dbReference type="GO" id="GO:0005886">
    <property type="term" value="C:plasma membrane"/>
    <property type="evidence" value="ECO:0007669"/>
    <property type="project" value="TreeGrafter"/>
</dbReference>
<dbReference type="InterPro" id="IPR050321">
    <property type="entry name" value="Glycosyltr_2/OpgH_subfam"/>
</dbReference>
<dbReference type="SUPFAM" id="SSF53448">
    <property type="entry name" value="Nucleotide-diphospho-sugar transferases"/>
    <property type="match status" value="1"/>
</dbReference>
<evidence type="ECO:0000256" key="1">
    <source>
        <dbReference type="ARBA" id="ARBA00004141"/>
    </source>
</evidence>